<reference evidence="2" key="1">
    <citation type="submission" date="2021-01" db="EMBL/GenBank/DDBJ databases">
        <authorList>
            <person name="Corre E."/>
            <person name="Pelletier E."/>
            <person name="Niang G."/>
            <person name="Scheremetjew M."/>
            <person name="Finn R."/>
            <person name="Kale V."/>
            <person name="Holt S."/>
            <person name="Cochrane G."/>
            <person name="Meng A."/>
            <person name="Brown T."/>
            <person name="Cohen L."/>
        </authorList>
    </citation>
    <scope>NUCLEOTIDE SEQUENCE</scope>
    <source>
        <strain evidence="2">SAG 11-49</strain>
    </source>
</reference>
<proteinExistence type="predicted"/>
<evidence type="ECO:0000313" key="2">
    <source>
        <dbReference type="EMBL" id="CAD8671925.1"/>
    </source>
</evidence>
<protein>
    <submittedName>
        <fullName evidence="2">Uncharacterized protein</fullName>
    </submittedName>
</protein>
<name>A0A7S0RAH0_9CHLO</name>
<gene>
    <name evidence="2" type="ORF">CLEI1391_LOCUS4987</name>
</gene>
<accession>A0A7S0RAH0</accession>
<evidence type="ECO:0000256" key="1">
    <source>
        <dbReference type="SAM" id="MobiDB-lite"/>
    </source>
</evidence>
<dbReference type="AlphaFoldDB" id="A0A7S0RAH0"/>
<organism evidence="2">
    <name type="scientific">Chlamydomonas leiostraca</name>
    <dbReference type="NCBI Taxonomy" id="1034604"/>
    <lineage>
        <taxon>Eukaryota</taxon>
        <taxon>Viridiplantae</taxon>
        <taxon>Chlorophyta</taxon>
        <taxon>core chlorophytes</taxon>
        <taxon>Chlorophyceae</taxon>
        <taxon>CS clade</taxon>
        <taxon>Chlamydomonadales</taxon>
        <taxon>Chlamydomonadaceae</taxon>
        <taxon>Chlamydomonas</taxon>
    </lineage>
</organism>
<sequence>MGMQIADEPSHPTFPLLALPAGVLAKHVWPHLGPWARAQLRGACRELKETADEQLPAHEPIKVSLTVQEVAAWWKQHQLVAAQQKTGAMGGHQRVKTKQQQQQQQQASSLAKPSGTLKTIKIISTAPLFPCCISIPCTVYNGHNCPGDLPEDLIPMQQGSKSDLPDLAPLGHTLPAVRRLLVNFPQLTRLEVVVEERRADAESAPLTAQQLAAMVTFLCSPAPPAGPNSANSSPLMAAGMCATASAASHTQHPRITHFSLHSHSQSANVCNPAVITAIAASCPKLQHLSIRSHAAAEEASTEQWVAAVRKLPRSLLSMAIKVRGLTSAGISSAMGAATQLGKLRSLVVEVPGEVHAARLIPPPCLPTLHTLHIQPGWAKPIHALPSVLRRTAALRALAVPVPEPGLPGLGQLLPLVPGLLSLTLLPSASEPAAAQGGAQAALEAVAALPHLQRLHCAAPFVLDRLKHLPSLPEGLRQKLEAKVAGLRAVEVDCAMDLNTVDLQRLLTSGALAPGCTLVLGRWHGVDLSLDAPQTAPKLSGLPSYAIAWRVEPGMEPLPGMCRVSVWDADIAPDLQASTAAVIRALPGVHLQGRLVELLQAAAVDAGRRLKGIAAGGDGPRAAAAGVVVQAGAAPAAAVAAEVPRWAWLLAALQGTEALLLDLQYHQDRVVLENLGALLAAPEIPMSQSGRTAALNSAGGASAAARTSTALPCLARVVLTDVHSMPPEQAAPALRDLLSLSPRQLSVQLVAVEGKQQAVRELLRHVRPLVPHPDALTLLHASA</sequence>
<feature type="region of interest" description="Disordered" evidence="1">
    <location>
        <begin position="85"/>
        <end position="111"/>
    </location>
</feature>
<dbReference type="EMBL" id="HBFB01008830">
    <property type="protein sequence ID" value="CAD8671925.1"/>
    <property type="molecule type" value="Transcribed_RNA"/>
</dbReference>